<evidence type="ECO:0000256" key="1">
    <source>
        <dbReference type="SAM" id="MobiDB-lite"/>
    </source>
</evidence>
<dbReference type="AlphaFoldDB" id="A0A974HCE3"/>
<dbReference type="Proteomes" id="UP000694892">
    <property type="component" value="Chromosome 7L"/>
</dbReference>
<name>A0A974HCE3_XENLA</name>
<feature type="compositionally biased region" description="Low complexity" evidence="1">
    <location>
        <begin position="141"/>
        <end position="152"/>
    </location>
</feature>
<dbReference type="InterPro" id="IPR029265">
    <property type="entry name" value="TMEM51"/>
</dbReference>
<feature type="compositionally biased region" description="Basic residues" evidence="1">
    <location>
        <begin position="110"/>
        <end position="123"/>
    </location>
</feature>
<evidence type="ECO:0000313" key="3">
    <source>
        <dbReference type="Proteomes" id="UP000694892"/>
    </source>
</evidence>
<proteinExistence type="predicted"/>
<feature type="compositionally biased region" description="Basic and acidic residues" evidence="1">
    <location>
        <begin position="124"/>
        <end position="135"/>
    </location>
</feature>
<organism evidence="2 3">
    <name type="scientific">Xenopus laevis</name>
    <name type="common">African clawed frog</name>
    <dbReference type="NCBI Taxonomy" id="8355"/>
    <lineage>
        <taxon>Eukaryota</taxon>
        <taxon>Metazoa</taxon>
        <taxon>Chordata</taxon>
        <taxon>Craniata</taxon>
        <taxon>Vertebrata</taxon>
        <taxon>Euteleostomi</taxon>
        <taxon>Amphibia</taxon>
        <taxon>Batrachia</taxon>
        <taxon>Anura</taxon>
        <taxon>Pipoidea</taxon>
        <taxon>Pipidae</taxon>
        <taxon>Xenopodinae</taxon>
        <taxon>Xenopus</taxon>
        <taxon>Xenopus</taxon>
    </lineage>
</organism>
<dbReference type="Pfam" id="PF15345">
    <property type="entry name" value="TMEM51"/>
    <property type="match status" value="1"/>
</dbReference>
<feature type="region of interest" description="Disordered" evidence="1">
    <location>
        <begin position="64"/>
        <end position="170"/>
    </location>
</feature>
<sequence length="170" mass="19266">MESKPTVKAVQWRCPWERPTCSLEKALSLSSSPLHTQSNLQKQGSELEVARYSAPSYDEVMRIGYETSNTRAPEEHDGTPMSLPSYESLTELDESTPTRPIAEPPQKTNSRSKKEKKPLNVRRIKSDKLHLKEFRLNLSGQTNQTTTTTIEPLTPPPQYEDKTLDLTKPV</sequence>
<dbReference type="EMBL" id="CM004478">
    <property type="protein sequence ID" value="OCT72723.1"/>
    <property type="molecule type" value="Genomic_DNA"/>
</dbReference>
<evidence type="ECO:0000313" key="2">
    <source>
        <dbReference type="EMBL" id="OCT72723.1"/>
    </source>
</evidence>
<dbReference type="PANTHER" id="PTHR16015">
    <property type="entry name" value="TRANSMEMBRANE PROTEIN 51"/>
    <property type="match status" value="1"/>
</dbReference>
<gene>
    <name evidence="2" type="ORF">XELAEV_18035707mg</name>
</gene>
<reference evidence="3" key="1">
    <citation type="journal article" date="2016" name="Nature">
        <title>Genome evolution in the allotetraploid frog Xenopus laevis.</title>
        <authorList>
            <person name="Session A.M."/>
            <person name="Uno Y."/>
            <person name="Kwon T."/>
            <person name="Chapman J.A."/>
            <person name="Toyoda A."/>
            <person name="Takahashi S."/>
            <person name="Fukui A."/>
            <person name="Hikosaka A."/>
            <person name="Suzuki A."/>
            <person name="Kondo M."/>
            <person name="van Heeringen S.J."/>
            <person name="Quigley I."/>
            <person name="Heinz S."/>
            <person name="Ogino H."/>
            <person name="Ochi H."/>
            <person name="Hellsten U."/>
            <person name="Lyons J.B."/>
            <person name="Simakov O."/>
            <person name="Putnam N."/>
            <person name="Stites J."/>
            <person name="Kuroki Y."/>
            <person name="Tanaka T."/>
            <person name="Michiue T."/>
            <person name="Watanabe M."/>
            <person name="Bogdanovic O."/>
            <person name="Lister R."/>
            <person name="Georgiou G."/>
            <person name="Paranjpe S.S."/>
            <person name="van Kruijsbergen I."/>
            <person name="Shu S."/>
            <person name="Carlson J."/>
            <person name="Kinoshita T."/>
            <person name="Ohta Y."/>
            <person name="Mawaribuchi S."/>
            <person name="Jenkins J."/>
            <person name="Grimwood J."/>
            <person name="Schmutz J."/>
            <person name="Mitros T."/>
            <person name="Mozaffari S.V."/>
            <person name="Suzuki Y."/>
            <person name="Haramoto Y."/>
            <person name="Yamamoto T.S."/>
            <person name="Takagi C."/>
            <person name="Heald R."/>
            <person name="Miller K."/>
            <person name="Haudenschild C."/>
            <person name="Kitzman J."/>
            <person name="Nakayama T."/>
            <person name="Izutsu Y."/>
            <person name="Robert J."/>
            <person name="Fortriede J."/>
            <person name="Burns K."/>
            <person name="Lotay V."/>
            <person name="Karimi K."/>
            <person name="Yasuoka Y."/>
            <person name="Dichmann D.S."/>
            <person name="Flajnik M.F."/>
            <person name="Houston D.W."/>
            <person name="Shendure J."/>
            <person name="DuPasquier L."/>
            <person name="Vize P.D."/>
            <person name="Zorn A.M."/>
            <person name="Ito M."/>
            <person name="Marcotte E.M."/>
            <person name="Wallingford J.B."/>
            <person name="Ito Y."/>
            <person name="Asashima M."/>
            <person name="Ueno N."/>
            <person name="Matsuda Y."/>
            <person name="Veenstra G.J."/>
            <person name="Fujiyama A."/>
            <person name="Harland R.M."/>
            <person name="Taira M."/>
            <person name="Rokhsar D.S."/>
        </authorList>
    </citation>
    <scope>NUCLEOTIDE SEQUENCE [LARGE SCALE GENOMIC DNA]</scope>
    <source>
        <strain evidence="3">J</strain>
    </source>
</reference>
<feature type="compositionally biased region" description="Basic and acidic residues" evidence="1">
    <location>
        <begin position="159"/>
        <end position="170"/>
    </location>
</feature>
<protein>
    <submittedName>
        <fullName evidence="2">Uncharacterized protein</fullName>
    </submittedName>
</protein>
<dbReference type="PANTHER" id="PTHR16015:SF0">
    <property type="entry name" value="TRANSMEMBRANE PROTEIN 51"/>
    <property type="match status" value="1"/>
</dbReference>
<accession>A0A974HCE3</accession>